<evidence type="ECO:0000313" key="3">
    <source>
        <dbReference type="Proteomes" id="UP000063789"/>
    </source>
</evidence>
<reference evidence="2 3" key="2">
    <citation type="journal article" date="2017" name="Int. J. Syst. Evol. Microbiol.">
        <title>Gordonia phthalatica sp. nov., a di-n-butyl phthalate-degrading bacterium isolated from activated sludge.</title>
        <authorList>
            <person name="Jin D."/>
            <person name="Kong X."/>
            <person name="Jia M."/>
            <person name="Yu X."/>
            <person name="Wang X."/>
            <person name="Zhuang X."/>
            <person name="Deng Y."/>
            <person name="Bai Z."/>
        </authorList>
    </citation>
    <scope>NUCLEOTIDE SEQUENCE [LARGE SCALE GENOMIC DNA]</scope>
    <source>
        <strain evidence="2 3">QH-11</strain>
    </source>
</reference>
<keyword evidence="3" id="KW-1185">Reference proteome</keyword>
<evidence type="ECO:0000313" key="2">
    <source>
        <dbReference type="EMBL" id="ALG83947.1"/>
    </source>
</evidence>
<feature type="transmembrane region" description="Helical" evidence="1">
    <location>
        <begin position="117"/>
        <end position="134"/>
    </location>
</feature>
<keyword evidence="1" id="KW-0472">Membrane</keyword>
<organism evidence="2 3">
    <name type="scientific">Gordonia phthalatica</name>
    <dbReference type="NCBI Taxonomy" id="1136941"/>
    <lineage>
        <taxon>Bacteria</taxon>
        <taxon>Bacillati</taxon>
        <taxon>Actinomycetota</taxon>
        <taxon>Actinomycetes</taxon>
        <taxon>Mycobacteriales</taxon>
        <taxon>Gordoniaceae</taxon>
        <taxon>Gordonia</taxon>
    </lineage>
</organism>
<proteinExistence type="predicted"/>
<evidence type="ECO:0000256" key="1">
    <source>
        <dbReference type="SAM" id="Phobius"/>
    </source>
</evidence>
<feature type="transmembrane region" description="Helical" evidence="1">
    <location>
        <begin position="74"/>
        <end position="97"/>
    </location>
</feature>
<reference evidence="3" key="1">
    <citation type="submission" date="2015-06" db="EMBL/GenBank/DDBJ databases">
        <title>Complete genome sequence and metabolic analysis of phthalate degradation pathway in Gordonia sp. QH-11.</title>
        <authorList>
            <person name="Jin D."/>
            <person name="Kong X."/>
            <person name="Bai Z."/>
        </authorList>
    </citation>
    <scope>NUCLEOTIDE SEQUENCE [LARGE SCALE GENOMIC DNA]</scope>
    <source>
        <strain evidence="3">QH-11</strain>
    </source>
</reference>
<dbReference type="Proteomes" id="UP000063789">
    <property type="component" value="Chromosome"/>
</dbReference>
<dbReference type="EMBL" id="CP011853">
    <property type="protein sequence ID" value="ALG83947.1"/>
    <property type="molecule type" value="Genomic_DNA"/>
</dbReference>
<accession>A0A0N9NEE6</accession>
<feature type="transmembrane region" description="Helical" evidence="1">
    <location>
        <begin position="43"/>
        <end position="62"/>
    </location>
</feature>
<dbReference type="RefSeq" id="WP_062391911.1">
    <property type="nucleotide sequence ID" value="NZ_CP011853.1"/>
</dbReference>
<dbReference type="KEGG" id="goq:ACH46_04760"/>
<dbReference type="OrthoDB" id="4377657at2"/>
<keyword evidence="1" id="KW-1133">Transmembrane helix</keyword>
<protein>
    <submittedName>
        <fullName evidence="2">Uncharacterized protein</fullName>
    </submittedName>
</protein>
<name>A0A0N9NEE6_9ACTN</name>
<sequence>MLIRPTRAGAQVPATAHGLLATVASVILGISAHSLGGGHLPTALQLATVTALATCVGLVRAAQLRAVERSRARGRIRISATGTLTALAVGQAGAHTVLTLLDGTMHGGEMLPGPTMLLWHLLAIPAAAAVLFAVERLHRACGLRVARLWRLLSAPVCTDDVPSAPVDDTLTFLRPSPMVAAAGLRGPPSQV</sequence>
<dbReference type="STRING" id="1136941.ACH46_04760"/>
<dbReference type="AlphaFoldDB" id="A0A0N9NEE6"/>
<feature type="transmembrane region" description="Helical" evidence="1">
    <location>
        <begin position="12"/>
        <end position="31"/>
    </location>
</feature>
<dbReference type="PATRIC" id="fig|1136941.3.peg.966"/>
<gene>
    <name evidence="2" type="ORF">ACH46_04760</name>
</gene>
<keyword evidence="1" id="KW-0812">Transmembrane</keyword>